<dbReference type="AlphaFoldDB" id="A0A9Q9EH19"/>
<sequence>MNGLEAAKQSALTDSKIRPIHPATVHFPIAFLFTAYVLDIVHHYRTSLPAFAHNALLGPNDITRSSYYLLSLGLLSSIPAVLSGGQQLVAMIQKQGMYEADGTTVKTKVKATIAHALANDVVMAVSTWIWYSRRAQVNDTIAGQIPGTATAAYAPSSGFVLAEAVTLGLLLMGANIGGSLTYNYGVGFSSISAGKKEVNLRSGTYADDDKKRIEKAHAVHKNKIANGVQGEKGAALTGQALAGQGAAVTTS</sequence>
<reference evidence="2" key="1">
    <citation type="submission" date="2022-06" db="EMBL/GenBank/DDBJ databases">
        <title>Complete genome sequences of two strains of the flax pathogen Septoria linicola.</title>
        <authorList>
            <person name="Lapalu N."/>
            <person name="Simon A."/>
            <person name="Demenou B."/>
            <person name="Paumier D."/>
            <person name="Guillot M.-P."/>
            <person name="Gout L."/>
            <person name="Valade R."/>
        </authorList>
    </citation>
    <scope>NUCLEOTIDE SEQUENCE</scope>
    <source>
        <strain evidence="2">SE15195</strain>
    </source>
</reference>
<protein>
    <recommendedName>
        <fullName evidence="1">DUF2231 domain-containing protein</fullName>
    </recommendedName>
</protein>
<gene>
    <name evidence="2" type="ORF">Slin15195_G021770</name>
</gene>
<feature type="domain" description="DUF2231" evidence="1">
    <location>
        <begin position="18"/>
        <end position="188"/>
    </location>
</feature>
<evidence type="ECO:0000313" key="2">
    <source>
        <dbReference type="EMBL" id="USW48858.1"/>
    </source>
</evidence>
<accession>A0A9Q9EH19</accession>
<dbReference type="OrthoDB" id="2580011at2759"/>
<dbReference type="EMBL" id="CP099419">
    <property type="protein sequence ID" value="USW48858.1"/>
    <property type="molecule type" value="Genomic_DNA"/>
</dbReference>
<evidence type="ECO:0000313" key="3">
    <source>
        <dbReference type="Proteomes" id="UP001056384"/>
    </source>
</evidence>
<name>A0A9Q9EH19_9PEZI</name>
<dbReference type="InterPro" id="IPR019251">
    <property type="entry name" value="DUF2231_TM"/>
</dbReference>
<dbReference type="Pfam" id="PF09990">
    <property type="entry name" value="DUF2231"/>
    <property type="match status" value="1"/>
</dbReference>
<dbReference type="Proteomes" id="UP001056384">
    <property type="component" value="Chromosome 2"/>
</dbReference>
<evidence type="ECO:0000259" key="1">
    <source>
        <dbReference type="Pfam" id="PF09990"/>
    </source>
</evidence>
<organism evidence="2 3">
    <name type="scientific">Septoria linicola</name>
    <dbReference type="NCBI Taxonomy" id="215465"/>
    <lineage>
        <taxon>Eukaryota</taxon>
        <taxon>Fungi</taxon>
        <taxon>Dikarya</taxon>
        <taxon>Ascomycota</taxon>
        <taxon>Pezizomycotina</taxon>
        <taxon>Dothideomycetes</taxon>
        <taxon>Dothideomycetidae</taxon>
        <taxon>Mycosphaerellales</taxon>
        <taxon>Mycosphaerellaceae</taxon>
        <taxon>Septoria</taxon>
    </lineage>
</organism>
<keyword evidence="3" id="KW-1185">Reference proteome</keyword>
<proteinExistence type="predicted"/>